<reference evidence="1" key="2">
    <citation type="submission" date="2025-08" db="UniProtKB">
        <authorList>
            <consortium name="Ensembl"/>
        </authorList>
    </citation>
    <scope>IDENTIFICATION</scope>
    <source>
        <strain evidence="1">Hereford</strain>
    </source>
</reference>
<organism evidence="1 2">
    <name type="scientific">Bos taurus</name>
    <name type="common">Bovine</name>
    <dbReference type="NCBI Taxonomy" id="9913"/>
    <lineage>
        <taxon>Eukaryota</taxon>
        <taxon>Metazoa</taxon>
        <taxon>Chordata</taxon>
        <taxon>Craniata</taxon>
        <taxon>Vertebrata</taxon>
        <taxon>Euteleostomi</taxon>
        <taxon>Mammalia</taxon>
        <taxon>Eutheria</taxon>
        <taxon>Laurasiatheria</taxon>
        <taxon>Artiodactyla</taxon>
        <taxon>Ruminantia</taxon>
        <taxon>Pecora</taxon>
        <taxon>Bovidae</taxon>
        <taxon>Bovinae</taxon>
        <taxon>Bos</taxon>
    </lineage>
</organism>
<sequence length="95" mass="10880">MKISHQLRSKGCVKVTKSWHLLVTRTYLQSSKRVGSTCHEQLYDMRLRSAFSHHLGQLHSTSHIGLIHVGTENKDLWAQLYVCTCLHVPPRAISM</sequence>
<proteinExistence type="predicted"/>
<accession>A0ABI0NIZ5</accession>
<evidence type="ECO:0000313" key="1">
    <source>
        <dbReference type="Ensembl" id="ENSBTAP00000104297.1"/>
    </source>
</evidence>
<protein>
    <submittedName>
        <fullName evidence="1">Uncharacterized protein</fullName>
    </submittedName>
</protein>
<dbReference type="Proteomes" id="UP000009136">
    <property type="component" value="Chromosome Y"/>
</dbReference>
<dbReference type="Ensembl" id="ENSBTAT00000138849.1">
    <property type="protein sequence ID" value="ENSBTAP00000104297.1"/>
    <property type="gene ID" value="ENSBTAG00000072007.1"/>
</dbReference>
<reference evidence="1" key="1">
    <citation type="submission" date="2023-06" db="EMBL/GenBank/DDBJ databases">
        <title>ARS-UI_Wagyu_Y.</title>
        <authorList>
            <person name="Olagunju T.A."/>
            <person name="Neibergs H.L."/>
            <person name="Smith T.P.L."/>
            <person name="Murdoch B.M."/>
            <person name="Rosen B.D."/>
        </authorList>
    </citation>
    <scope>NUCLEOTIDE SEQUENCE [LARGE SCALE GENOMIC DNA]</scope>
    <source>
        <strain evidence="1">Hereford</strain>
    </source>
</reference>
<reference evidence="1" key="3">
    <citation type="submission" date="2025-09" db="UniProtKB">
        <authorList>
            <consortium name="Ensembl"/>
        </authorList>
    </citation>
    <scope>IDENTIFICATION</scope>
    <source>
        <strain evidence="1">Hereford</strain>
    </source>
</reference>
<dbReference type="GeneTree" id="ENSGT01140000286567"/>
<keyword evidence="2" id="KW-1185">Reference proteome</keyword>
<name>A0ABI0NIZ5_BOVIN</name>
<evidence type="ECO:0000313" key="2">
    <source>
        <dbReference type="Proteomes" id="UP000009136"/>
    </source>
</evidence>